<name>A0ABQ9V3F0_SAGOE</name>
<gene>
    <name evidence="2" type="primary">EIF2AK4_5</name>
    <name evidence="2" type="ORF">P7K49_017676</name>
</gene>
<dbReference type="EMBL" id="JASSZA010000008">
    <property type="protein sequence ID" value="KAK2103820.1"/>
    <property type="molecule type" value="Genomic_DNA"/>
</dbReference>
<keyword evidence="2" id="KW-0418">Kinase</keyword>
<dbReference type="Gene3D" id="3.10.110.10">
    <property type="entry name" value="Ubiquitin Conjugating Enzyme"/>
    <property type="match status" value="1"/>
</dbReference>
<accession>A0ABQ9V3F0</accession>
<feature type="region of interest" description="Disordered" evidence="1">
    <location>
        <begin position="1"/>
        <end position="25"/>
    </location>
</feature>
<dbReference type="GO" id="GO:0003743">
    <property type="term" value="F:translation initiation factor activity"/>
    <property type="evidence" value="ECO:0007669"/>
    <property type="project" value="UniProtKB-KW"/>
</dbReference>
<dbReference type="GO" id="GO:0016301">
    <property type="term" value="F:kinase activity"/>
    <property type="evidence" value="ECO:0007669"/>
    <property type="project" value="UniProtKB-KW"/>
</dbReference>
<reference evidence="2 3" key="1">
    <citation type="submission" date="2023-05" db="EMBL/GenBank/DDBJ databases">
        <title>B98-5 Cell Line De Novo Hybrid Assembly: An Optical Mapping Approach.</title>
        <authorList>
            <person name="Kananen K."/>
            <person name="Auerbach J.A."/>
            <person name="Kautto E."/>
            <person name="Blachly J.S."/>
        </authorList>
    </citation>
    <scope>NUCLEOTIDE SEQUENCE [LARGE SCALE GENOMIC DNA]</scope>
    <source>
        <strain evidence="2">B95-8</strain>
        <tissue evidence="2">Cell line</tissue>
    </source>
</reference>
<proteinExistence type="predicted"/>
<keyword evidence="2" id="KW-0648">Protein biosynthesis</keyword>
<dbReference type="InterPro" id="IPR016135">
    <property type="entry name" value="UBQ-conjugating_enzyme/RWD"/>
</dbReference>
<dbReference type="SUPFAM" id="SSF54495">
    <property type="entry name" value="UBC-like"/>
    <property type="match status" value="1"/>
</dbReference>
<dbReference type="Proteomes" id="UP001266305">
    <property type="component" value="Unassembled WGS sequence"/>
</dbReference>
<keyword evidence="2" id="KW-0808">Transferase</keyword>
<keyword evidence="3" id="KW-1185">Reference proteome</keyword>
<evidence type="ECO:0000256" key="1">
    <source>
        <dbReference type="SAM" id="MobiDB-lite"/>
    </source>
</evidence>
<comment type="caution">
    <text evidence="2">The sequence shown here is derived from an EMBL/GenBank/DDBJ whole genome shotgun (WGS) entry which is preliminary data.</text>
</comment>
<evidence type="ECO:0000313" key="3">
    <source>
        <dbReference type="Proteomes" id="UP001266305"/>
    </source>
</evidence>
<feature type="region of interest" description="Disordered" evidence="1">
    <location>
        <begin position="38"/>
        <end position="58"/>
    </location>
</feature>
<keyword evidence="2" id="KW-0396">Initiation factor</keyword>
<evidence type="ECO:0000313" key="2">
    <source>
        <dbReference type="EMBL" id="KAK2103820.1"/>
    </source>
</evidence>
<sequence length="58" mass="6365">MAGGWGVPGRGRDEPPESYPQRQDHELQALEAIYGEDFQDLRPDAYGPARAGGPWPKA</sequence>
<protein>
    <submittedName>
        <fullName evidence="2">Eukaryotic translation initiation factor 2 alpha kinase 4</fullName>
    </submittedName>
</protein>
<organism evidence="2 3">
    <name type="scientific">Saguinus oedipus</name>
    <name type="common">Cotton-top tamarin</name>
    <name type="synonym">Oedipomidas oedipus</name>
    <dbReference type="NCBI Taxonomy" id="9490"/>
    <lineage>
        <taxon>Eukaryota</taxon>
        <taxon>Metazoa</taxon>
        <taxon>Chordata</taxon>
        <taxon>Craniata</taxon>
        <taxon>Vertebrata</taxon>
        <taxon>Euteleostomi</taxon>
        <taxon>Mammalia</taxon>
        <taxon>Eutheria</taxon>
        <taxon>Euarchontoglires</taxon>
        <taxon>Primates</taxon>
        <taxon>Haplorrhini</taxon>
        <taxon>Platyrrhini</taxon>
        <taxon>Cebidae</taxon>
        <taxon>Callitrichinae</taxon>
        <taxon>Saguinus</taxon>
    </lineage>
</organism>